<proteinExistence type="predicted"/>
<dbReference type="AlphaFoldDB" id="A0A7I7QHM8"/>
<evidence type="ECO:0000313" key="2">
    <source>
        <dbReference type="Proteomes" id="UP000467130"/>
    </source>
</evidence>
<dbReference type="SUPFAM" id="SSF55961">
    <property type="entry name" value="Bet v1-like"/>
    <property type="match status" value="1"/>
</dbReference>
<dbReference type="CDD" id="cd07821">
    <property type="entry name" value="PYR_PYL_RCAR_like"/>
    <property type="match status" value="1"/>
</dbReference>
<dbReference type="Proteomes" id="UP000467130">
    <property type="component" value="Chromosome"/>
</dbReference>
<dbReference type="InterPro" id="IPR019587">
    <property type="entry name" value="Polyketide_cyclase/dehydratase"/>
</dbReference>
<evidence type="ECO:0008006" key="3">
    <source>
        <dbReference type="Google" id="ProtNLM"/>
    </source>
</evidence>
<protein>
    <recommendedName>
        <fullName evidence="3">Polyketide cyclase</fullName>
    </recommendedName>
</protein>
<dbReference type="Gene3D" id="3.30.530.20">
    <property type="match status" value="1"/>
</dbReference>
<dbReference type="InterPro" id="IPR023393">
    <property type="entry name" value="START-like_dom_sf"/>
</dbReference>
<dbReference type="KEGG" id="msto:MSTO_59370"/>
<dbReference type="RefSeq" id="WP_163794098.1">
    <property type="nucleotide sequence ID" value="NZ_AP022587.1"/>
</dbReference>
<evidence type="ECO:0000313" key="1">
    <source>
        <dbReference type="EMBL" id="BBY25732.1"/>
    </source>
</evidence>
<accession>A0A7I7QHM8</accession>
<dbReference type="Pfam" id="PF10604">
    <property type="entry name" value="Polyketide_cyc2"/>
    <property type="match status" value="1"/>
</dbReference>
<sequence>MIGRPTYNRVQTYASDIVDVAAEDYWQLVTDWPAILDWMREEGRPVPLIRVELEAGHEVGRLPCTRNCHFDTRRLPVGIAVPECVPETLLHCDPVARFLYYNMEGEGPFGMRNYLATTEVDDLGDKRARVTFRGRFDLPADAPDAIVKPFIERIYDSIIHDIATTVAARAGVV</sequence>
<name>A0A7I7QHM8_9MYCO</name>
<reference evidence="1 2" key="1">
    <citation type="journal article" date="2019" name="Emerg. Microbes Infect.">
        <title>Comprehensive subspecies identification of 175 nontuberculous mycobacteria species based on 7547 genomic profiles.</title>
        <authorList>
            <person name="Matsumoto Y."/>
            <person name="Kinjo T."/>
            <person name="Motooka D."/>
            <person name="Nabeya D."/>
            <person name="Jung N."/>
            <person name="Uechi K."/>
            <person name="Horii T."/>
            <person name="Iida T."/>
            <person name="Fujita J."/>
            <person name="Nakamura S."/>
        </authorList>
    </citation>
    <scope>NUCLEOTIDE SEQUENCE [LARGE SCALE GENOMIC DNA]</scope>
    <source>
        <strain evidence="1 2">JCM 17783</strain>
    </source>
</reference>
<keyword evidence="2" id="KW-1185">Reference proteome</keyword>
<dbReference type="EMBL" id="AP022587">
    <property type="protein sequence ID" value="BBY25732.1"/>
    <property type="molecule type" value="Genomic_DNA"/>
</dbReference>
<organism evidence="1 2">
    <name type="scientific">Mycobacterium stomatepiae</name>
    <dbReference type="NCBI Taxonomy" id="470076"/>
    <lineage>
        <taxon>Bacteria</taxon>
        <taxon>Bacillati</taxon>
        <taxon>Actinomycetota</taxon>
        <taxon>Actinomycetes</taxon>
        <taxon>Mycobacteriales</taxon>
        <taxon>Mycobacteriaceae</taxon>
        <taxon>Mycobacterium</taxon>
        <taxon>Mycobacterium simiae complex</taxon>
    </lineage>
</organism>
<gene>
    <name evidence="1" type="ORF">MSTO_59370</name>
</gene>